<keyword evidence="2 15" id="KW-0813">Transport</keyword>
<reference evidence="19" key="1">
    <citation type="journal article" date="2019" name="Int. J. Syst. Evol. Microbiol.">
        <title>The Global Catalogue of Microorganisms (GCM) 10K type strain sequencing project: providing services to taxonomists for standard genome sequencing and annotation.</title>
        <authorList>
            <consortium name="The Broad Institute Genomics Platform"/>
            <consortium name="The Broad Institute Genome Sequencing Center for Infectious Disease"/>
            <person name="Wu L."/>
            <person name="Ma J."/>
        </authorList>
    </citation>
    <scope>NUCLEOTIDE SEQUENCE [LARGE SCALE GENOMIC DNA]</scope>
    <source>
        <strain evidence="19">CGMCC 4.1799</strain>
    </source>
</reference>
<comment type="caution">
    <text evidence="18">The sequence shown here is derived from an EMBL/GenBank/DDBJ whole genome shotgun (WGS) entry which is preliminary data.</text>
</comment>
<evidence type="ECO:0000256" key="12">
    <source>
        <dbReference type="ARBA" id="ARBA00025614"/>
    </source>
</evidence>
<dbReference type="Pfam" id="PF00430">
    <property type="entry name" value="ATP-synt_B"/>
    <property type="match status" value="1"/>
</dbReference>
<comment type="similarity">
    <text evidence="1 15 16">Belongs to the ATPase B chain family.</text>
</comment>
<evidence type="ECO:0000256" key="9">
    <source>
        <dbReference type="ARBA" id="ARBA00023136"/>
    </source>
</evidence>
<evidence type="ECO:0000256" key="16">
    <source>
        <dbReference type="RuleBase" id="RU003848"/>
    </source>
</evidence>
<sequence length="156" mass="17613">MSFNLTFIGQMIAFAVFVWLTMRYVWTPITKAMEDRQKKIADGLSAADRANRDLELAQEKASQELREAKQKAAEIIEQANKRSARLIDEAKENAREEGERILVQARGEIEREQNRAKEALRAELASLVVIGAEKILETSVDAKAHSEMLDKLSAQL</sequence>
<keyword evidence="3 15" id="KW-1003">Cell membrane</keyword>
<evidence type="ECO:0000313" key="18">
    <source>
        <dbReference type="EMBL" id="MFC5546301.1"/>
    </source>
</evidence>
<evidence type="ECO:0000256" key="7">
    <source>
        <dbReference type="ARBA" id="ARBA00022989"/>
    </source>
</evidence>
<evidence type="ECO:0000256" key="3">
    <source>
        <dbReference type="ARBA" id="ARBA00022475"/>
    </source>
</evidence>
<dbReference type="NCBIfam" id="NF004413">
    <property type="entry name" value="PRK05759.1-4"/>
    <property type="match status" value="1"/>
</dbReference>
<protein>
    <recommendedName>
        <fullName evidence="15">ATP synthase subunit b</fullName>
    </recommendedName>
    <alternativeName>
        <fullName evidence="15">ATP synthase F(0) sector subunit b</fullName>
    </alternativeName>
    <alternativeName>
        <fullName evidence="15">ATPase subunit I</fullName>
    </alternativeName>
    <alternativeName>
        <fullName evidence="15">F-type ATPase subunit b</fullName>
        <shortName evidence="15">F-ATPase subunit b</shortName>
    </alternativeName>
</protein>
<dbReference type="Gene3D" id="6.10.250.1580">
    <property type="match status" value="1"/>
</dbReference>
<evidence type="ECO:0000256" key="5">
    <source>
        <dbReference type="ARBA" id="ARBA00022692"/>
    </source>
</evidence>
<evidence type="ECO:0000256" key="14">
    <source>
        <dbReference type="ARBA" id="ARBA00037847"/>
    </source>
</evidence>
<dbReference type="InterPro" id="IPR028987">
    <property type="entry name" value="ATP_synth_B-like_membr_sf"/>
</dbReference>
<comment type="subcellular location">
    <subcellularLocation>
        <location evidence="15">Cell membrane</location>
        <topology evidence="15">Single-pass membrane protein</topology>
    </subcellularLocation>
    <subcellularLocation>
        <location evidence="14">Endomembrane system</location>
        <topology evidence="14">Single-pass membrane protein</topology>
    </subcellularLocation>
</comment>
<dbReference type="PANTHER" id="PTHR33445:SF1">
    <property type="entry name" value="ATP SYNTHASE SUBUNIT B"/>
    <property type="match status" value="1"/>
</dbReference>
<dbReference type="InterPro" id="IPR050059">
    <property type="entry name" value="ATP_synthase_B_chain"/>
</dbReference>
<evidence type="ECO:0000256" key="1">
    <source>
        <dbReference type="ARBA" id="ARBA00005513"/>
    </source>
</evidence>
<keyword evidence="6 15" id="KW-0375">Hydrogen ion transport</keyword>
<keyword evidence="9 15" id="KW-0472">Membrane</keyword>
<proteinExistence type="inferred from homology"/>
<comment type="function">
    <text evidence="12">Component of the F(0) channel, it forms part of the peripheral stalk, linking F(1) to F(0). The b'-subunit is a diverged and duplicated form of b found in plants and photosynthetic bacteria.</text>
</comment>
<dbReference type="PANTHER" id="PTHR33445">
    <property type="entry name" value="ATP SYNTHASE SUBUNIT B', CHLOROPLASTIC"/>
    <property type="match status" value="1"/>
</dbReference>
<accession>A0ABW0RNI2</accession>
<keyword evidence="4 15" id="KW-0138">CF(0)</keyword>
<dbReference type="SUPFAM" id="SSF81573">
    <property type="entry name" value="F1F0 ATP synthase subunit B, membrane domain"/>
    <property type="match status" value="1"/>
</dbReference>
<comment type="subunit">
    <text evidence="15">F-type ATPases have 2 components, F(1) - the catalytic core - and F(0) - the membrane proton channel. F(1) has five subunits: alpha(3), beta(3), gamma(1), delta(1), epsilon(1). F(0) has three main subunits: a(1), b(2) and c(10-14). The alpha and beta chains form an alternating ring which encloses part of the gamma chain. F(1) is attached to F(0) by a central stalk formed by the gamma and epsilon chains, while a peripheral stalk is formed by the delta and b chains.</text>
</comment>
<evidence type="ECO:0000256" key="17">
    <source>
        <dbReference type="SAM" id="Coils"/>
    </source>
</evidence>
<feature type="coiled-coil region" evidence="17">
    <location>
        <begin position="44"/>
        <end position="122"/>
    </location>
</feature>
<evidence type="ECO:0000256" key="2">
    <source>
        <dbReference type="ARBA" id="ARBA00022448"/>
    </source>
</evidence>
<dbReference type="EMBL" id="JBHSNL010000006">
    <property type="protein sequence ID" value="MFC5546301.1"/>
    <property type="molecule type" value="Genomic_DNA"/>
</dbReference>
<evidence type="ECO:0000256" key="13">
    <source>
        <dbReference type="ARBA" id="ARBA00026054"/>
    </source>
</evidence>
<keyword evidence="17" id="KW-0175">Coiled coil</keyword>
<comment type="subunit">
    <text evidence="13">F-type ATPases have 2 components, F(1) - the catalytic core - and F(0) - the membrane proton channel. F(1) has five subunits: alpha(3), beta(3), gamma(1), delta(1), epsilon(1). F(0) has four main subunits: a(1), b(2) and c(10-14). The alpha and beta chains form an alternating ring which encloses part of the gamma chain. F(1) is attached to F(0) by a central stalk formed by the gamma and epsilon chains, while a peripheral stalk is formed by the delta and b chains.</text>
</comment>
<dbReference type="CDD" id="cd06503">
    <property type="entry name" value="ATP-synt_Fo_b"/>
    <property type="match status" value="1"/>
</dbReference>
<dbReference type="Proteomes" id="UP001596055">
    <property type="component" value="Unassembled WGS sequence"/>
</dbReference>
<evidence type="ECO:0000256" key="8">
    <source>
        <dbReference type="ARBA" id="ARBA00023065"/>
    </source>
</evidence>
<comment type="function">
    <text evidence="11 15">F(1)F(0) ATP synthase produces ATP from ADP in the presence of a proton or sodium gradient. F-type ATPases consist of two structural domains, F(1) containing the extramembraneous catalytic core and F(0) containing the membrane proton channel, linked together by a central stalk and a peripheral stalk. During catalysis, ATP synthesis in the catalytic domain of F(1) is coupled via a rotary mechanism of the central stalk subunits to proton translocation.</text>
</comment>
<dbReference type="InterPro" id="IPR005864">
    <property type="entry name" value="ATP_synth_F0_bsu_bac"/>
</dbReference>
<evidence type="ECO:0000313" key="19">
    <source>
        <dbReference type="Proteomes" id="UP001596055"/>
    </source>
</evidence>
<dbReference type="InterPro" id="IPR002146">
    <property type="entry name" value="ATP_synth_b/b'su_bac/chlpt"/>
</dbReference>
<gene>
    <name evidence="15" type="primary">atpF</name>
    <name evidence="18" type="ORF">ACFPQA_14655</name>
</gene>
<keyword evidence="7 15" id="KW-1133">Transmembrane helix</keyword>
<name>A0ABW0RNI2_9GAMM</name>
<evidence type="ECO:0000256" key="10">
    <source>
        <dbReference type="ARBA" id="ARBA00023310"/>
    </source>
</evidence>
<keyword evidence="5 15" id="KW-0812">Transmembrane</keyword>
<dbReference type="NCBIfam" id="NF004411">
    <property type="entry name" value="PRK05759.1-2"/>
    <property type="match status" value="1"/>
</dbReference>
<evidence type="ECO:0000256" key="11">
    <source>
        <dbReference type="ARBA" id="ARBA00025198"/>
    </source>
</evidence>
<evidence type="ECO:0000256" key="15">
    <source>
        <dbReference type="HAMAP-Rule" id="MF_01398"/>
    </source>
</evidence>
<keyword evidence="10 15" id="KW-0066">ATP synthesis</keyword>
<evidence type="ECO:0000256" key="6">
    <source>
        <dbReference type="ARBA" id="ARBA00022781"/>
    </source>
</evidence>
<dbReference type="HAMAP" id="MF_01398">
    <property type="entry name" value="ATP_synth_b_bprime"/>
    <property type="match status" value="1"/>
</dbReference>
<keyword evidence="19" id="KW-1185">Reference proteome</keyword>
<keyword evidence="8 15" id="KW-0406">Ion transport</keyword>
<evidence type="ECO:0000256" key="4">
    <source>
        <dbReference type="ARBA" id="ARBA00022547"/>
    </source>
</evidence>
<organism evidence="18 19">
    <name type="scientific">Marinobacter koreensis</name>
    <dbReference type="NCBI Taxonomy" id="335974"/>
    <lineage>
        <taxon>Bacteria</taxon>
        <taxon>Pseudomonadati</taxon>
        <taxon>Pseudomonadota</taxon>
        <taxon>Gammaproteobacteria</taxon>
        <taxon>Pseudomonadales</taxon>
        <taxon>Marinobacteraceae</taxon>
        <taxon>Marinobacter</taxon>
    </lineage>
</organism>
<feature type="transmembrane region" description="Helical" evidence="15">
    <location>
        <begin position="6"/>
        <end position="26"/>
    </location>
</feature>
<dbReference type="NCBIfam" id="TIGR01144">
    <property type="entry name" value="ATP_synt_b"/>
    <property type="match status" value="1"/>
</dbReference>
<dbReference type="RefSeq" id="WP_248156562.1">
    <property type="nucleotide sequence ID" value="NZ_JAKZAJ010000002.1"/>
</dbReference>